<gene>
    <name evidence="2" type="ORF">Pfra01_002746200</name>
</gene>
<dbReference type="EMBL" id="BSXT01006730">
    <property type="protein sequence ID" value="GMF62929.1"/>
    <property type="molecule type" value="Genomic_DNA"/>
</dbReference>
<feature type="region of interest" description="Disordered" evidence="1">
    <location>
        <begin position="189"/>
        <end position="209"/>
    </location>
</feature>
<feature type="region of interest" description="Disordered" evidence="1">
    <location>
        <begin position="214"/>
        <end position="233"/>
    </location>
</feature>
<evidence type="ECO:0000313" key="2">
    <source>
        <dbReference type="EMBL" id="GMF62929.1"/>
    </source>
</evidence>
<reference evidence="2" key="1">
    <citation type="submission" date="2023-04" db="EMBL/GenBank/DDBJ databases">
        <title>Phytophthora fragariaefolia NBRC 109709.</title>
        <authorList>
            <person name="Ichikawa N."/>
            <person name="Sato H."/>
            <person name="Tonouchi N."/>
        </authorList>
    </citation>
    <scope>NUCLEOTIDE SEQUENCE</scope>
    <source>
        <strain evidence="2">NBRC 109709</strain>
    </source>
</reference>
<evidence type="ECO:0000256" key="1">
    <source>
        <dbReference type="SAM" id="MobiDB-lite"/>
    </source>
</evidence>
<dbReference type="Proteomes" id="UP001165121">
    <property type="component" value="Unassembled WGS sequence"/>
</dbReference>
<accession>A0A9W7D8U0</accession>
<dbReference type="OrthoDB" id="413122at2759"/>
<evidence type="ECO:0000313" key="3">
    <source>
        <dbReference type="Proteomes" id="UP001165121"/>
    </source>
</evidence>
<dbReference type="AlphaFoldDB" id="A0A9W7D8U0"/>
<sequence length="306" mass="35416">MVSIYMQNDKQNDWDTSVDFAVYSYNSGRPSTVGLSPNELIMCRRLRAQNELVLTTNVTEAGDLTEHHRRMLTALESSYECAERAREREQARQAKYYARKVKKKREFRPGDKVWMFKPPRGPRATKFVHHWIGPLCVVEPAGYENFLLEREDQNGKAEQFLAHVSFLISYHYPTDRLRRVAADLEAQIDHENSDENEDDEPTTGTITRATAAAVHTTTGVSGSKRNRQALESENAWGDTGGKLVELRRRRRRNEAGYYILEYELRPVRSTRRSELGDEQRWVYMAEYERLFTSGRVVEDSEGEEGV</sequence>
<protein>
    <submittedName>
        <fullName evidence="2">Unnamed protein product</fullName>
    </submittedName>
</protein>
<organism evidence="2 3">
    <name type="scientific">Phytophthora fragariaefolia</name>
    <dbReference type="NCBI Taxonomy" id="1490495"/>
    <lineage>
        <taxon>Eukaryota</taxon>
        <taxon>Sar</taxon>
        <taxon>Stramenopiles</taxon>
        <taxon>Oomycota</taxon>
        <taxon>Peronosporomycetes</taxon>
        <taxon>Peronosporales</taxon>
        <taxon>Peronosporaceae</taxon>
        <taxon>Phytophthora</taxon>
    </lineage>
</organism>
<proteinExistence type="predicted"/>
<keyword evidence="3" id="KW-1185">Reference proteome</keyword>
<name>A0A9W7D8U0_9STRA</name>
<comment type="caution">
    <text evidence="2">The sequence shown here is derived from an EMBL/GenBank/DDBJ whole genome shotgun (WGS) entry which is preliminary data.</text>
</comment>